<dbReference type="GeneID" id="28831996"/>
<evidence type="ECO:0000313" key="4">
    <source>
        <dbReference type="Proteomes" id="UP000070700"/>
    </source>
</evidence>
<dbReference type="Proteomes" id="UP000070700">
    <property type="component" value="Unassembled WGS sequence"/>
</dbReference>
<dbReference type="AlphaFoldDB" id="A0A194XJL3"/>
<dbReference type="InParanoid" id="A0A194XJL3"/>
<keyword evidence="4" id="KW-1185">Reference proteome</keyword>
<sequence>MNEILRFRRVATTAIHASVKSIFMVVLILCVVYPTTTVLSFTRALSAEANLPSVDSNYEQHKDVHSVNVDMYKGKNILAAQAKMMVELVPHARRDTESTFADYDRDTKHGKHGKHGRSGSEESNNAPVLELVPHVRRDTESIINDYLIASKHGKHGRSGFENSNNTPVLEHVRVPDAARDKIPRNPTDLKTRVDHHEGIAASSDIYVRIAQASGGGWGRQKPKPKPKPKDKNPPPEAIVKKDNSEHRPRTKLDEDTRESSRAIPKRGGVRNCDGGRRKCIHRPFFGPPAAAVMAREDKAKHAAPHLDDCSKGNHSPSCIDKGNNLLAMNLPVALHETGSEIPSVMSRKIPCHRCSPIGSGVGDHSTEAYEARGYRSNPTMRERQEAVSDLSSGTSSETQKTNNSAIADVMSYLQSHNSTMMSAGNSTNNATLPDNGNNKSEDNATRGVFYIVLSVAGFCMVLLGLIYLRHACIQRRRWKSLAERKTTYPYKPEASQIESLPRTRLHGSSRMKRIDEEVAEEPASTQPMALDGASDGWTRWLLQKRDTRKPIQMSPTPKIRPPRIPTLRLPQPTFSTVRKANGIKTETSMGHDTFKAKGRDGSKTKGTSMV</sequence>
<feature type="region of interest" description="Disordered" evidence="1">
    <location>
        <begin position="588"/>
        <end position="610"/>
    </location>
</feature>
<feature type="region of interest" description="Disordered" evidence="1">
    <location>
        <begin position="152"/>
        <end position="189"/>
    </location>
</feature>
<organism evidence="3 4">
    <name type="scientific">Mollisia scopiformis</name>
    <name type="common">Conifer needle endophyte fungus</name>
    <name type="synonym">Phialocephala scopiformis</name>
    <dbReference type="NCBI Taxonomy" id="149040"/>
    <lineage>
        <taxon>Eukaryota</taxon>
        <taxon>Fungi</taxon>
        <taxon>Dikarya</taxon>
        <taxon>Ascomycota</taxon>
        <taxon>Pezizomycotina</taxon>
        <taxon>Leotiomycetes</taxon>
        <taxon>Helotiales</taxon>
        <taxon>Mollisiaceae</taxon>
        <taxon>Mollisia</taxon>
    </lineage>
</organism>
<evidence type="ECO:0000256" key="2">
    <source>
        <dbReference type="SAM" id="Phobius"/>
    </source>
</evidence>
<keyword evidence="2" id="KW-0812">Transmembrane</keyword>
<dbReference type="EMBL" id="KQ947409">
    <property type="protein sequence ID" value="KUJ20321.1"/>
    <property type="molecule type" value="Genomic_DNA"/>
</dbReference>
<feature type="compositionally biased region" description="Basic and acidic residues" evidence="1">
    <location>
        <begin position="97"/>
        <end position="107"/>
    </location>
</feature>
<protein>
    <submittedName>
        <fullName evidence="3">Uncharacterized protein</fullName>
    </submittedName>
</protein>
<feature type="transmembrane region" description="Helical" evidence="2">
    <location>
        <begin position="21"/>
        <end position="41"/>
    </location>
</feature>
<proteinExistence type="predicted"/>
<dbReference type="RefSeq" id="XP_018074676.1">
    <property type="nucleotide sequence ID" value="XM_018222270.1"/>
</dbReference>
<keyword evidence="2" id="KW-0472">Membrane</keyword>
<feature type="compositionally biased region" description="Basic residues" evidence="1">
    <location>
        <begin position="108"/>
        <end position="117"/>
    </location>
</feature>
<feature type="compositionally biased region" description="Polar residues" evidence="1">
    <location>
        <begin position="389"/>
        <end position="401"/>
    </location>
</feature>
<feature type="region of interest" description="Disordered" evidence="1">
    <location>
        <begin position="377"/>
        <end position="401"/>
    </location>
</feature>
<feature type="compositionally biased region" description="Basic and acidic residues" evidence="1">
    <location>
        <begin position="170"/>
        <end position="189"/>
    </location>
</feature>
<evidence type="ECO:0000256" key="1">
    <source>
        <dbReference type="SAM" id="MobiDB-lite"/>
    </source>
</evidence>
<evidence type="ECO:0000313" key="3">
    <source>
        <dbReference type="EMBL" id="KUJ20321.1"/>
    </source>
</evidence>
<keyword evidence="2" id="KW-1133">Transmembrane helix</keyword>
<dbReference type="OrthoDB" id="3530393at2759"/>
<feature type="compositionally biased region" description="Basic and acidic residues" evidence="1">
    <location>
        <begin position="227"/>
        <end position="260"/>
    </location>
</feature>
<feature type="compositionally biased region" description="Basic and acidic residues" evidence="1">
    <location>
        <begin position="592"/>
        <end position="603"/>
    </location>
</feature>
<feature type="region of interest" description="Disordered" evidence="1">
    <location>
        <begin position="97"/>
        <end position="127"/>
    </location>
</feature>
<feature type="transmembrane region" description="Helical" evidence="2">
    <location>
        <begin position="447"/>
        <end position="468"/>
    </location>
</feature>
<feature type="region of interest" description="Disordered" evidence="1">
    <location>
        <begin position="213"/>
        <end position="274"/>
    </location>
</feature>
<gene>
    <name evidence="3" type="ORF">LY89DRAFT_779106</name>
</gene>
<reference evidence="3 4" key="1">
    <citation type="submission" date="2015-10" db="EMBL/GenBank/DDBJ databases">
        <title>Full genome of DAOMC 229536 Phialocephala scopiformis, a fungal endophyte of spruce producing the potent anti-insectan compound rugulosin.</title>
        <authorList>
            <consortium name="DOE Joint Genome Institute"/>
            <person name="Walker A.K."/>
            <person name="Frasz S.L."/>
            <person name="Seifert K.A."/>
            <person name="Miller J.D."/>
            <person name="Mondo S.J."/>
            <person name="Labutti K."/>
            <person name="Lipzen A."/>
            <person name="Dockter R."/>
            <person name="Kennedy M."/>
            <person name="Grigoriev I.V."/>
            <person name="Spatafora J.W."/>
        </authorList>
    </citation>
    <scope>NUCLEOTIDE SEQUENCE [LARGE SCALE GENOMIC DNA]</scope>
    <source>
        <strain evidence="3 4">CBS 120377</strain>
    </source>
</reference>
<feature type="region of interest" description="Disordered" evidence="1">
    <location>
        <begin position="546"/>
        <end position="569"/>
    </location>
</feature>
<name>A0A194XJL3_MOLSC</name>
<accession>A0A194XJL3</accession>
<dbReference type="KEGG" id="psco:LY89DRAFT_779106"/>